<proteinExistence type="predicted"/>
<dbReference type="PROSITE" id="PS50234">
    <property type="entry name" value="VWFA"/>
    <property type="match status" value="1"/>
</dbReference>
<evidence type="ECO:0000259" key="3">
    <source>
        <dbReference type="PROSITE" id="PS50234"/>
    </source>
</evidence>
<sequence length="548" mass="56681">MIFEDRTVKSHRGTGKRRRKGGGRLPVAPWVIIVAVCAVVIAAVTVVFVKAVRGACSGDVYRVPVSASGSVASGLKELASEWESTSPSYDGQCIGVSVERVSSVDAAGGLSGVWNERNLGKRPVAWVPDSSAWLDWVGESGTAGDLAAADRTLLGSSHLVLAVPEPVLAENPWLEEASWEEIASRAAGGDLDLASASPRTSSSGLHTLLNVALDEQGEGDRKAVENLAAALESGKTAATASEIFGQVTELRAAGEDPMAFADAYAAFDYEVESFNKGSGDFQLSVVEPAASLPDPVYPYVVLSDADWVGDVDARVAEEFGKFLATEAARTTLAESGLHTDAADEHGETLSSDTVRTALESWYSLRREVDVLALVDTSETMEGSLSAAVDDFSALVDGLGDSSRVGLWDFSGQASENSVFVDAEAGVLGEGGHRDTVENAAYSLRAVPGGPPVYGALATAVDYMNDNASEGTTSSIVVFTSAAGDPVSAVDLETATDLASTGSARVIVVGYPGADEASLTQIAESSGGVYVDASAEDADSRLADAVLGL</sequence>
<dbReference type="InterPro" id="IPR002035">
    <property type="entry name" value="VWF_A"/>
</dbReference>
<name>A0ABV8TUK2_9ACTN</name>
<evidence type="ECO:0000313" key="5">
    <source>
        <dbReference type="Proteomes" id="UP001595823"/>
    </source>
</evidence>
<accession>A0ABV8TUK2</accession>
<keyword evidence="2" id="KW-0812">Transmembrane</keyword>
<evidence type="ECO:0000256" key="2">
    <source>
        <dbReference type="SAM" id="Phobius"/>
    </source>
</evidence>
<evidence type="ECO:0000313" key="4">
    <source>
        <dbReference type="EMBL" id="MFC4334282.1"/>
    </source>
</evidence>
<feature type="compositionally biased region" description="Basic residues" evidence="1">
    <location>
        <begin position="9"/>
        <end position="21"/>
    </location>
</feature>
<feature type="transmembrane region" description="Helical" evidence="2">
    <location>
        <begin position="27"/>
        <end position="49"/>
    </location>
</feature>
<dbReference type="SMART" id="SM00327">
    <property type="entry name" value="VWA"/>
    <property type="match status" value="1"/>
</dbReference>
<evidence type="ECO:0000256" key="1">
    <source>
        <dbReference type="SAM" id="MobiDB-lite"/>
    </source>
</evidence>
<keyword evidence="2" id="KW-1133">Transmembrane helix</keyword>
<feature type="region of interest" description="Disordered" evidence="1">
    <location>
        <begin position="1"/>
        <end position="21"/>
    </location>
</feature>
<reference evidence="5" key="1">
    <citation type="journal article" date="2019" name="Int. J. Syst. Evol. Microbiol.">
        <title>The Global Catalogue of Microorganisms (GCM) 10K type strain sequencing project: providing services to taxonomists for standard genome sequencing and annotation.</title>
        <authorList>
            <consortium name="The Broad Institute Genomics Platform"/>
            <consortium name="The Broad Institute Genome Sequencing Center for Infectious Disease"/>
            <person name="Wu L."/>
            <person name="Ma J."/>
        </authorList>
    </citation>
    <scope>NUCLEOTIDE SEQUENCE [LARGE SCALE GENOMIC DNA]</scope>
    <source>
        <strain evidence="5">IBRC-M 10908</strain>
    </source>
</reference>
<dbReference type="CDD" id="cd00198">
    <property type="entry name" value="vWFA"/>
    <property type="match status" value="1"/>
</dbReference>
<dbReference type="SUPFAM" id="SSF53300">
    <property type="entry name" value="vWA-like"/>
    <property type="match status" value="1"/>
</dbReference>
<dbReference type="Proteomes" id="UP001595823">
    <property type="component" value="Unassembled WGS sequence"/>
</dbReference>
<organism evidence="4 5">
    <name type="scientific">Salininema proteolyticum</name>
    <dbReference type="NCBI Taxonomy" id="1607685"/>
    <lineage>
        <taxon>Bacteria</taxon>
        <taxon>Bacillati</taxon>
        <taxon>Actinomycetota</taxon>
        <taxon>Actinomycetes</taxon>
        <taxon>Glycomycetales</taxon>
        <taxon>Glycomycetaceae</taxon>
        <taxon>Salininema</taxon>
    </lineage>
</organism>
<keyword evidence="2" id="KW-0472">Membrane</keyword>
<dbReference type="EMBL" id="JBHSDK010000003">
    <property type="protein sequence ID" value="MFC4334282.1"/>
    <property type="molecule type" value="Genomic_DNA"/>
</dbReference>
<keyword evidence="5" id="KW-1185">Reference proteome</keyword>
<dbReference type="Gene3D" id="3.40.50.410">
    <property type="entry name" value="von Willebrand factor, type A domain"/>
    <property type="match status" value="1"/>
</dbReference>
<dbReference type="Pfam" id="PF13531">
    <property type="entry name" value="SBP_bac_11"/>
    <property type="match status" value="1"/>
</dbReference>
<feature type="domain" description="VWFA" evidence="3">
    <location>
        <begin position="369"/>
        <end position="548"/>
    </location>
</feature>
<dbReference type="RefSeq" id="WP_380618015.1">
    <property type="nucleotide sequence ID" value="NZ_JBHSDK010000003.1"/>
</dbReference>
<protein>
    <submittedName>
        <fullName evidence="4">Substrate-binding domain-containing protein</fullName>
    </submittedName>
</protein>
<dbReference type="InterPro" id="IPR036465">
    <property type="entry name" value="vWFA_dom_sf"/>
</dbReference>
<comment type="caution">
    <text evidence="4">The sequence shown here is derived from an EMBL/GenBank/DDBJ whole genome shotgun (WGS) entry which is preliminary data.</text>
</comment>
<dbReference type="SUPFAM" id="SSF53850">
    <property type="entry name" value="Periplasmic binding protein-like II"/>
    <property type="match status" value="1"/>
</dbReference>
<dbReference type="Pfam" id="PF00092">
    <property type="entry name" value="VWA"/>
    <property type="match status" value="1"/>
</dbReference>
<gene>
    <name evidence="4" type="ORF">ACFPET_03620</name>
</gene>